<feature type="transmembrane region" description="Helical" evidence="1">
    <location>
        <begin position="76"/>
        <end position="100"/>
    </location>
</feature>
<gene>
    <name evidence="2" type="ORF">EV146_104283</name>
</gene>
<feature type="transmembrane region" description="Helical" evidence="1">
    <location>
        <begin position="112"/>
        <end position="130"/>
    </location>
</feature>
<dbReference type="EMBL" id="SLVV01000004">
    <property type="protein sequence ID" value="TCN26175.1"/>
    <property type="molecule type" value="Genomic_DNA"/>
</dbReference>
<feature type="transmembrane region" description="Helical" evidence="1">
    <location>
        <begin position="45"/>
        <end position="70"/>
    </location>
</feature>
<proteinExistence type="predicted"/>
<protein>
    <submittedName>
        <fullName evidence="2">Uncharacterized protein</fullName>
    </submittedName>
</protein>
<accession>A0A4R2BHY2</accession>
<dbReference type="AlphaFoldDB" id="A0A4R2BHY2"/>
<keyword evidence="3" id="KW-1185">Reference proteome</keyword>
<comment type="caution">
    <text evidence="2">The sequence shown here is derived from an EMBL/GenBank/DDBJ whole genome shotgun (WGS) entry which is preliminary data.</text>
</comment>
<reference evidence="2 3" key="1">
    <citation type="journal article" date="2015" name="Stand. Genomic Sci.">
        <title>Genomic Encyclopedia of Bacterial and Archaeal Type Strains, Phase III: the genomes of soil and plant-associated and newly described type strains.</title>
        <authorList>
            <person name="Whitman W.B."/>
            <person name="Woyke T."/>
            <person name="Klenk H.P."/>
            <person name="Zhou Y."/>
            <person name="Lilburn T.G."/>
            <person name="Beck B.J."/>
            <person name="De Vos P."/>
            <person name="Vandamme P."/>
            <person name="Eisen J.A."/>
            <person name="Garrity G."/>
            <person name="Hugenholtz P."/>
            <person name="Kyrpides N.C."/>
        </authorList>
    </citation>
    <scope>NUCLEOTIDE SEQUENCE [LARGE SCALE GENOMIC DNA]</scope>
    <source>
        <strain evidence="2 3">CV53</strain>
    </source>
</reference>
<sequence length="172" mass="19423">MSLLLILGLIGVALVLVFMPRLNIDPGKSKAIQRLQGYKWFHNHWYAGLFLFSMNAVLFTLTCLMLFALMYFTIPFVHLLVMLAAVILSILLWLLLGGAWQGAKSGRIKMSGAGSSFYFLLTIVFSYWFFTIEPEYPGEDTFMRAVGLLFAIVVGLVAFITCFVMTGFPRRK</sequence>
<evidence type="ECO:0000313" key="2">
    <source>
        <dbReference type="EMBL" id="TCN26175.1"/>
    </source>
</evidence>
<evidence type="ECO:0000256" key="1">
    <source>
        <dbReference type="SAM" id="Phobius"/>
    </source>
</evidence>
<keyword evidence="1" id="KW-0812">Transmembrane</keyword>
<dbReference type="RefSeq" id="WP_132004438.1">
    <property type="nucleotide sequence ID" value="NZ_JABUHM010000015.1"/>
</dbReference>
<dbReference type="Proteomes" id="UP000295689">
    <property type="component" value="Unassembled WGS sequence"/>
</dbReference>
<keyword evidence="1" id="KW-0472">Membrane</keyword>
<feature type="transmembrane region" description="Helical" evidence="1">
    <location>
        <begin position="142"/>
        <end position="168"/>
    </location>
</feature>
<keyword evidence="1" id="KW-1133">Transmembrane helix</keyword>
<organism evidence="2 3">
    <name type="scientific">Mesobacillus foraminis</name>
    <dbReference type="NCBI Taxonomy" id="279826"/>
    <lineage>
        <taxon>Bacteria</taxon>
        <taxon>Bacillati</taxon>
        <taxon>Bacillota</taxon>
        <taxon>Bacilli</taxon>
        <taxon>Bacillales</taxon>
        <taxon>Bacillaceae</taxon>
        <taxon>Mesobacillus</taxon>
    </lineage>
</organism>
<feature type="transmembrane region" description="Helical" evidence="1">
    <location>
        <begin position="6"/>
        <end position="24"/>
    </location>
</feature>
<name>A0A4R2BHY2_9BACI</name>
<evidence type="ECO:0000313" key="3">
    <source>
        <dbReference type="Proteomes" id="UP000295689"/>
    </source>
</evidence>